<evidence type="ECO:0000313" key="6">
    <source>
        <dbReference type="WBParaSite" id="SBAD_0000819401-mRNA-1"/>
    </source>
</evidence>
<dbReference type="GO" id="GO:0070131">
    <property type="term" value="P:positive regulation of mitochondrial translation"/>
    <property type="evidence" value="ECO:0007669"/>
    <property type="project" value="TreeGrafter"/>
</dbReference>
<feature type="transmembrane region" description="Helical" evidence="2">
    <location>
        <begin position="188"/>
        <end position="211"/>
    </location>
</feature>
<dbReference type="PANTHER" id="PTHR16255">
    <property type="entry name" value="REQUIRED FOR MEIOTIC NUCLEAR DIVISION PROTEIN 1 HOMOLOG"/>
    <property type="match status" value="1"/>
</dbReference>
<feature type="domain" description="DUF155" evidence="3">
    <location>
        <begin position="1"/>
        <end position="77"/>
    </location>
</feature>
<dbReference type="WBParaSite" id="SBAD_0000819401-mRNA-1">
    <property type="protein sequence ID" value="SBAD_0000819401-mRNA-1"/>
    <property type="gene ID" value="SBAD_0000819401"/>
</dbReference>
<keyword evidence="5" id="KW-1185">Reference proteome</keyword>
<dbReference type="InterPro" id="IPR003734">
    <property type="entry name" value="DUF155"/>
</dbReference>
<name>A0A183IWA3_9BILA</name>
<evidence type="ECO:0000256" key="1">
    <source>
        <dbReference type="ARBA" id="ARBA00008306"/>
    </source>
</evidence>
<dbReference type="InterPro" id="IPR051624">
    <property type="entry name" value="RMD1/Sad1-interacting"/>
</dbReference>
<keyword evidence="2" id="KW-0812">Transmembrane</keyword>
<reference evidence="6" key="1">
    <citation type="submission" date="2016-06" db="UniProtKB">
        <authorList>
            <consortium name="WormBaseParasite"/>
        </authorList>
    </citation>
    <scope>IDENTIFICATION</scope>
</reference>
<organism evidence="6">
    <name type="scientific">Soboliphyme baturini</name>
    <dbReference type="NCBI Taxonomy" id="241478"/>
    <lineage>
        <taxon>Eukaryota</taxon>
        <taxon>Metazoa</taxon>
        <taxon>Ecdysozoa</taxon>
        <taxon>Nematoda</taxon>
        <taxon>Enoplea</taxon>
        <taxon>Dorylaimia</taxon>
        <taxon>Dioctophymatida</taxon>
        <taxon>Dioctophymatoidea</taxon>
        <taxon>Soboliphymatidae</taxon>
        <taxon>Soboliphyme</taxon>
    </lineage>
</organism>
<evidence type="ECO:0000259" key="3">
    <source>
        <dbReference type="Pfam" id="PF02582"/>
    </source>
</evidence>
<dbReference type="AlphaFoldDB" id="A0A183IWA3"/>
<feature type="transmembrane region" description="Helical" evidence="2">
    <location>
        <begin position="104"/>
        <end position="122"/>
    </location>
</feature>
<feature type="transmembrane region" description="Helical" evidence="2">
    <location>
        <begin position="134"/>
        <end position="156"/>
    </location>
</feature>
<keyword evidence="2" id="KW-1133">Transmembrane helix</keyword>
<evidence type="ECO:0000313" key="5">
    <source>
        <dbReference type="Proteomes" id="UP000270296"/>
    </source>
</evidence>
<dbReference type="Pfam" id="PF02582">
    <property type="entry name" value="DUF155"/>
    <property type="match status" value="1"/>
</dbReference>
<dbReference type="OrthoDB" id="242766at2759"/>
<reference evidence="4 5" key="2">
    <citation type="submission" date="2018-11" db="EMBL/GenBank/DDBJ databases">
        <authorList>
            <consortium name="Pathogen Informatics"/>
        </authorList>
    </citation>
    <scope>NUCLEOTIDE SEQUENCE [LARGE SCALE GENOMIC DNA]</scope>
</reference>
<evidence type="ECO:0000313" key="4">
    <source>
        <dbReference type="EMBL" id="VDP14658.1"/>
    </source>
</evidence>
<accession>A0A183IWA3</accession>
<proteinExistence type="inferred from homology"/>
<dbReference type="EMBL" id="UZAM01011054">
    <property type="protein sequence ID" value="VDP14658.1"/>
    <property type="molecule type" value="Genomic_DNA"/>
</dbReference>
<comment type="similarity">
    <text evidence="1">Belongs to the RMD1/sif2 family.</text>
</comment>
<dbReference type="GO" id="GO:0005739">
    <property type="term" value="C:mitochondrion"/>
    <property type="evidence" value="ECO:0007669"/>
    <property type="project" value="UniProtKB-ARBA"/>
</dbReference>
<gene>
    <name evidence="4" type="ORF">SBAD_LOCUS7900</name>
</gene>
<keyword evidence="2" id="KW-0472">Membrane</keyword>
<dbReference type="Proteomes" id="UP000270296">
    <property type="component" value="Unassembled WGS sequence"/>
</dbReference>
<sequence>MDSLEVVAEDLKHGKIALSKSQVLRKAGYLFMLRHHINYGSDILDTPDFYWDEEELERLYMRAYSIFNVARRSRVVNERLTYCMELLQLLDGSIADKHNVHLEIMIIILILIEVFFEVLHYIERNQPSSCITQLMRVTDFAFGILVLVRCFLANILPTHPETAFLLRLQTSPYSVRVILNSSLSTRKLFGIVLVKYLSNGSFATLPIVSVVKEKYVDVKPLHPDTWYGITVSETYVNELNERVSYVQLLAVKTGQVRKASMPKPTGVQ</sequence>
<evidence type="ECO:0000256" key="2">
    <source>
        <dbReference type="SAM" id="Phobius"/>
    </source>
</evidence>
<protein>
    <submittedName>
        <fullName evidence="6">DUF155 domain-containing protein</fullName>
    </submittedName>
</protein>
<dbReference type="PANTHER" id="PTHR16255:SF1">
    <property type="entry name" value="REQUIRED FOR MEIOTIC NUCLEAR DIVISION PROTEIN 1 HOMOLOG"/>
    <property type="match status" value="1"/>
</dbReference>